<evidence type="ECO:0000256" key="3">
    <source>
        <dbReference type="ARBA" id="ARBA00022723"/>
    </source>
</evidence>
<keyword evidence="7" id="KW-0863">Zinc-finger</keyword>
<dbReference type="InterPro" id="IPR018866">
    <property type="entry name" value="Znf-4CXXC_R1"/>
</dbReference>
<keyword evidence="4" id="KW-0805">Transcription regulation</keyword>
<dbReference type="PANTHER" id="PTHR12549:SF33">
    <property type="entry name" value="LYSINE-SPECIFIC DEMETHYLASE JMJ27"/>
    <property type="match status" value="1"/>
</dbReference>
<reference evidence="12 13" key="1">
    <citation type="journal article" date="2018" name="Sci. Data">
        <title>The draft genome sequence of cork oak.</title>
        <authorList>
            <person name="Ramos A.M."/>
            <person name="Usie A."/>
            <person name="Barbosa P."/>
            <person name="Barros P.M."/>
            <person name="Capote T."/>
            <person name="Chaves I."/>
            <person name="Simoes F."/>
            <person name="Abreu I."/>
            <person name="Carrasquinho I."/>
            <person name="Faro C."/>
            <person name="Guimaraes J.B."/>
            <person name="Mendonca D."/>
            <person name="Nobrega F."/>
            <person name="Rodrigues L."/>
            <person name="Saibo N.J.M."/>
            <person name="Varela M.C."/>
            <person name="Egas C."/>
            <person name="Matos J."/>
            <person name="Miguel C.M."/>
            <person name="Oliveira M.M."/>
            <person name="Ricardo C.P."/>
            <person name="Goncalves S."/>
        </authorList>
    </citation>
    <scope>NUCLEOTIDE SEQUENCE [LARGE SCALE GENOMIC DNA]</scope>
    <source>
        <strain evidence="13">cv. HL8</strain>
    </source>
</reference>
<comment type="caution">
    <text evidence="8">Lacks conserved residue(s) required for the propagation of feature annotation.</text>
</comment>
<keyword evidence="13" id="KW-1185">Reference proteome</keyword>
<keyword evidence="7" id="KW-0862">Zinc</keyword>
<dbReference type="InterPro" id="IPR001841">
    <property type="entry name" value="Znf_RING"/>
</dbReference>
<keyword evidence="6" id="KW-0539">Nucleus</keyword>
<keyword evidence="5" id="KW-0804">Transcription</keyword>
<feature type="region of interest" description="Disordered" evidence="9">
    <location>
        <begin position="1"/>
        <end position="101"/>
    </location>
</feature>
<name>A0AAW0J4U6_QUESU</name>
<dbReference type="PROSITE" id="PS51667">
    <property type="entry name" value="WRC"/>
    <property type="match status" value="1"/>
</dbReference>
<evidence type="ECO:0000259" key="10">
    <source>
        <dbReference type="PROSITE" id="PS50089"/>
    </source>
</evidence>
<evidence type="ECO:0000256" key="7">
    <source>
        <dbReference type="PROSITE-ProRule" id="PRU00175"/>
    </source>
</evidence>
<dbReference type="GO" id="GO:0000785">
    <property type="term" value="C:chromatin"/>
    <property type="evidence" value="ECO:0007669"/>
    <property type="project" value="TreeGrafter"/>
</dbReference>
<evidence type="ECO:0000256" key="1">
    <source>
        <dbReference type="ARBA" id="ARBA00004123"/>
    </source>
</evidence>
<dbReference type="InterPro" id="IPR014977">
    <property type="entry name" value="WRC_dom"/>
</dbReference>
<feature type="domain" description="RING-type" evidence="10">
    <location>
        <begin position="109"/>
        <end position="155"/>
    </location>
</feature>
<gene>
    <name evidence="12" type="primary">JMJ25_6</name>
    <name evidence="12" type="ORF">CFP56_037350</name>
</gene>
<accession>A0AAW0J4U6</accession>
<dbReference type="AlphaFoldDB" id="A0AAW0J4U6"/>
<dbReference type="Pfam" id="PF08879">
    <property type="entry name" value="WRC"/>
    <property type="match status" value="1"/>
</dbReference>
<evidence type="ECO:0000256" key="9">
    <source>
        <dbReference type="SAM" id="MobiDB-lite"/>
    </source>
</evidence>
<evidence type="ECO:0000313" key="12">
    <source>
        <dbReference type="EMBL" id="KAK7821727.1"/>
    </source>
</evidence>
<keyword evidence="3" id="KW-0479">Metal-binding</keyword>
<dbReference type="Proteomes" id="UP000237347">
    <property type="component" value="Unassembled WGS sequence"/>
</dbReference>
<evidence type="ECO:0000256" key="5">
    <source>
        <dbReference type="ARBA" id="ARBA00023163"/>
    </source>
</evidence>
<dbReference type="EMBL" id="PKMF04000692">
    <property type="protein sequence ID" value="KAK7821727.1"/>
    <property type="molecule type" value="Genomic_DNA"/>
</dbReference>
<dbReference type="InterPro" id="IPR045109">
    <property type="entry name" value="LSDs-like"/>
</dbReference>
<evidence type="ECO:0000256" key="6">
    <source>
        <dbReference type="ARBA" id="ARBA00023242"/>
    </source>
</evidence>
<comment type="subcellular location">
    <subcellularLocation>
        <location evidence="1">Nucleus</location>
    </subcellularLocation>
</comment>
<sequence>MGEEDRRCKRSAGPNRWRCSEKASPGKSYCGKHLAQQIQNQKKKRNQTHSDTSERKKKKKKKVMEQSACYNKVERVHSGEGQSTSAPSPSPSPNAMDKPSQSKKESLMCHQCQRSDKSVVICCSNCNRKRYCYECLEKWYPGKTKEEVEIACPFCCGNCNCKACLREVLVVKVYPLFPLYYLLHKALPVLRHIHNEQRSELEIESNIRGVQLKGIDITRNKLDKKELTIAIHPLLITTEAAPTQVVLMICVSLVVES</sequence>
<evidence type="ECO:0000313" key="13">
    <source>
        <dbReference type="Proteomes" id="UP000237347"/>
    </source>
</evidence>
<dbReference type="GO" id="GO:0032454">
    <property type="term" value="F:histone H3K9 demethylase activity"/>
    <property type="evidence" value="ECO:0007669"/>
    <property type="project" value="InterPro"/>
</dbReference>
<proteinExistence type="inferred from homology"/>
<evidence type="ECO:0000256" key="4">
    <source>
        <dbReference type="ARBA" id="ARBA00023015"/>
    </source>
</evidence>
<dbReference type="PROSITE" id="PS50089">
    <property type="entry name" value="ZF_RING_2"/>
    <property type="match status" value="1"/>
</dbReference>
<dbReference type="GO" id="GO:0000118">
    <property type="term" value="C:histone deacetylase complex"/>
    <property type="evidence" value="ECO:0007669"/>
    <property type="project" value="TreeGrafter"/>
</dbReference>
<dbReference type="GO" id="GO:0006357">
    <property type="term" value="P:regulation of transcription by RNA polymerase II"/>
    <property type="evidence" value="ECO:0007669"/>
    <property type="project" value="TreeGrafter"/>
</dbReference>
<feature type="domain" description="WRC" evidence="11">
    <location>
        <begin position="2"/>
        <end position="48"/>
    </location>
</feature>
<dbReference type="PANTHER" id="PTHR12549">
    <property type="entry name" value="JMJC DOMAIN-CONTAINING HISTONE DEMETHYLATION PROTEIN"/>
    <property type="match status" value="1"/>
</dbReference>
<organism evidence="12 13">
    <name type="scientific">Quercus suber</name>
    <name type="common">Cork oak</name>
    <dbReference type="NCBI Taxonomy" id="58331"/>
    <lineage>
        <taxon>Eukaryota</taxon>
        <taxon>Viridiplantae</taxon>
        <taxon>Streptophyta</taxon>
        <taxon>Embryophyta</taxon>
        <taxon>Tracheophyta</taxon>
        <taxon>Spermatophyta</taxon>
        <taxon>Magnoliopsida</taxon>
        <taxon>eudicotyledons</taxon>
        <taxon>Gunneridae</taxon>
        <taxon>Pentapetalae</taxon>
        <taxon>rosids</taxon>
        <taxon>fabids</taxon>
        <taxon>Fagales</taxon>
        <taxon>Fagaceae</taxon>
        <taxon>Quercus</taxon>
    </lineage>
</organism>
<dbReference type="Pfam" id="PF10497">
    <property type="entry name" value="zf-4CXXC_R1"/>
    <property type="match status" value="1"/>
</dbReference>
<evidence type="ECO:0000256" key="2">
    <source>
        <dbReference type="ARBA" id="ARBA00006801"/>
    </source>
</evidence>
<evidence type="ECO:0000256" key="8">
    <source>
        <dbReference type="PROSITE-ProRule" id="PRU01002"/>
    </source>
</evidence>
<dbReference type="GO" id="GO:0008270">
    <property type="term" value="F:zinc ion binding"/>
    <property type="evidence" value="ECO:0007669"/>
    <property type="project" value="UniProtKB-KW"/>
</dbReference>
<comment type="similarity">
    <text evidence="2">Belongs to the JARID1 histone demethylase family.</text>
</comment>
<evidence type="ECO:0000259" key="11">
    <source>
        <dbReference type="PROSITE" id="PS51667"/>
    </source>
</evidence>
<dbReference type="GO" id="GO:0031490">
    <property type="term" value="F:chromatin DNA binding"/>
    <property type="evidence" value="ECO:0007669"/>
    <property type="project" value="TreeGrafter"/>
</dbReference>
<protein>
    <submittedName>
        <fullName evidence="12">Lysine-specific demethylase jmj25</fullName>
    </submittedName>
</protein>
<dbReference type="GO" id="GO:0003712">
    <property type="term" value="F:transcription coregulator activity"/>
    <property type="evidence" value="ECO:0007669"/>
    <property type="project" value="TreeGrafter"/>
</dbReference>
<comment type="caution">
    <text evidence="12">The sequence shown here is derived from an EMBL/GenBank/DDBJ whole genome shotgun (WGS) entry which is preliminary data.</text>
</comment>